<evidence type="ECO:0000313" key="13">
    <source>
        <dbReference type="Proteomes" id="UP001528823"/>
    </source>
</evidence>
<dbReference type="Pfam" id="PF19576">
    <property type="entry name" value="Acyltransf_2"/>
    <property type="match status" value="1"/>
</dbReference>
<dbReference type="Proteomes" id="UP001528823">
    <property type="component" value="Unassembled WGS sequence"/>
</dbReference>
<keyword evidence="3" id="KW-0808">Transferase</keyword>
<evidence type="ECO:0000256" key="7">
    <source>
        <dbReference type="ARBA" id="ARBA00039058"/>
    </source>
</evidence>
<comment type="pathway">
    <text evidence="1">Lipid metabolism.</text>
</comment>
<evidence type="ECO:0000313" key="12">
    <source>
        <dbReference type="EMBL" id="MDE1464890.1"/>
    </source>
</evidence>
<evidence type="ECO:0000256" key="10">
    <source>
        <dbReference type="ARBA" id="ARBA00047785"/>
    </source>
</evidence>
<dbReference type="SUPFAM" id="SSF69593">
    <property type="entry name" value="Glycerol-3-phosphate (1)-acyltransferase"/>
    <property type="match status" value="1"/>
</dbReference>
<evidence type="ECO:0000256" key="4">
    <source>
        <dbReference type="ARBA" id="ARBA00023098"/>
    </source>
</evidence>
<dbReference type="Gene3D" id="3.40.630.30">
    <property type="match status" value="1"/>
</dbReference>
<reference evidence="12 13" key="1">
    <citation type="submission" date="2022-11" db="EMBL/GenBank/DDBJ databases">
        <title>Spartinivicinus poritis sp. nov., isolated from scleractinian coral Porites lutea.</title>
        <authorList>
            <person name="Zhang G."/>
            <person name="Cai L."/>
            <person name="Wei Q."/>
        </authorList>
    </citation>
    <scope>NUCLEOTIDE SEQUENCE [LARGE SCALE GENOMIC DNA]</scope>
    <source>
        <strain evidence="12 13">A2-2</strain>
    </source>
</reference>
<dbReference type="EMBL" id="JAPMOU010000045">
    <property type="protein sequence ID" value="MDE1464890.1"/>
    <property type="molecule type" value="Genomic_DNA"/>
</dbReference>
<accession>A0ABT5UET1</accession>
<evidence type="ECO:0000256" key="2">
    <source>
        <dbReference type="ARBA" id="ARBA00022516"/>
    </source>
</evidence>
<evidence type="ECO:0000256" key="9">
    <source>
        <dbReference type="ARBA" id="ARBA00045724"/>
    </source>
</evidence>
<dbReference type="InterPro" id="IPR016181">
    <property type="entry name" value="Acyl_CoA_acyltransferase"/>
</dbReference>
<dbReference type="GO" id="GO:0016746">
    <property type="term" value="F:acyltransferase activity"/>
    <property type="evidence" value="ECO:0007669"/>
    <property type="project" value="UniProtKB-KW"/>
</dbReference>
<keyword evidence="2" id="KW-0444">Lipid biosynthesis</keyword>
<dbReference type="Pfam" id="PF13444">
    <property type="entry name" value="Acetyltransf_5"/>
    <property type="match status" value="1"/>
</dbReference>
<dbReference type="PANTHER" id="PTHR37323:SF1">
    <property type="entry name" value="L-ORNITHINE N(ALPHA)-ACYLTRANSFERASE"/>
    <property type="match status" value="1"/>
</dbReference>
<evidence type="ECO:0000256" key="6">
    <source>
        <dbReference type="ARBA" id="ARBA00038095"/>
    </source>
</evidence>
<dbReference type="InterPro" id="IPR052351">
    <property type="entry name" value="Ornithine_N-alpha-AT"/>
</dbReference>
<name>A0ABT5UET1_9GAMM</name>
<dbReference type="CDD" id="cd07986">
    <property type="entry name" value="LPLAT_ACT14924-like"/>
    <property type="match status" value="1"/>
</dbReference>
<keyword evidence="13" id="KW-1185">Reference proteome</keyword>
<comment type="caution">
    <text evidence="12">The sequence shown here is derived from an EMBL/GenBank/DDBJ whole genome shotgun (WGS) entry which is preliminary data.</text>
</comment>
<dbReference type="SMART" id="SM00563">
    <property type="entry name" value="PlsC"/>
    <property type="match status" value="1"/>
</dbReference>
<evidence type="ECO:0000256" key="5">
    <source>
        <dbReference type="ARBA" id="ARBA00023315"/>
    </source>
</evidence>
<evidence type="ECO:0000259" key="11">
    <source>
        <dbReference type="SMART" id="SM00563"/>
    </source>
</evidence>
<sequence>MTQQVTPFQLPKLTRLGIVEGVLERLSGLRYLDTLYQRRHQQLQSSDPAAFAGYTLDALGVDYSVVEGQIENIPYQGAGIVVANHPFGAIEGVILAHLLLRYRPDVKIMANHWLQQIPELADAFIGVDVFATADSQRRNRKGLKAALDWVRQGGLLMIFPAGEVSTFNFREQQVVDRPWNRLVATIMRRTQAPVTPIYISGKNSWLFHAAGMINANLRTGLLVREMINKKNRTIELHIGQQIPFKEVTALDSDQALTEYLRMNTYLLAHTHARATQTDKQPTYSPQPIAQPQTKAALAHNVAALPDSCLLIDNGEFKVYCASADQLPTVLPEIGRLRELTFRAVGEGTGESVDLDEYDQHYLHLFIWFPEQQTIVGAYRLGRLDQLLEKQGMACLYTRSLFKFDQRFLSKLGRALEVGRSFVCAEYQKSLAPLFLLWKGIATYVASNPQYKTLFGPVSISSDYQEFSRHLMARCLSAFHKHEDMAEFVKPTNPLPKYKSNCWQPGLLKGLADIQQLSKLITRIEGDKGIPVLLRQYLKLNGQLVCFNVDKDFNDALDGLIIVDLLAVPEKTLQRYMGKTGIRQFYDYHQRLSQVS</sequence>
<proteinExistence type="inferred from homology"/>
<dbReference type="RefSeq" id="WP_274691198.1">
    <property type="nucleotide sequence ID" value="NZ_JAPMOU010000045.1"/>
</dbReference>
<dbReference type="EC" id="2.3.2.30" evidence="7"/>
<feature type="domain" description="Phospholipid/glycerol acyltransferase" evidence="11">
    <location>
        <begin position="79"/>
        <end position="202"/>
    </location>
</feature>
<protein>
    <recommendedName>
        <fullName evidence="8">L-ornithine N(alpha)-acyltransferase</fullName>
        <ecNumber evidence="7">2.3.2.30</ecNumber>
    </recommendedName>
</protein>
<dbReference type="InterPro" id="IPR045746">
    <property type="entry name" value="ACT14924-like_Acyltransf_dom"/>
</dbReference>
<organism evidence="12 13">
    <name type="scientific">Spartinivicinus poritis</name>
    <dbReference type="NCBI Taxonomy" id="2994640"/>
    <lineage>
        <taxon>Bacteria</taxon>
        <taxon>Pseudomonadati</taxon>
        <taxon>Pseudomonadota</taxon>
        <taxon>Gammaproteobacteria</taxon>
        <taxon>Oceanospirillales</taxon>
        <taxon>Zooshikellaceae</taxon>
        <taxon>Spartinivicinus</taxon>
    </lineage>
</organism>
<keyword evidence="5 12" id="KW-0012">Acyltransferase</keyword>
<comment type="catalytic activity">
    <reaction evidence="10">
        <text>a (3R)-hydroxyacyl-[ACP] + L-ornithine = a lyso-ornithine lipid + holo-[ACP] + H(+)</text>
        <dbReference type="Rhea" id="RHEA:20633"/>
        <dbReference type="Rhea" id="RHEA-COMP:9685"/>
        <dbReference type="Rhea" id="RHEA-COMP:9945"/>
        <dbReference type="ChEBI" id="CHEBI:15378"/>
        <dbReference type="ChEBI" id="CHEBI:46911"/>
        <dbReference type="ChEBI" id="CHEBI:64479"/>
        <dbReference type="ChEBI" id="CHEBI:78827"/>
        <dbReference type="ChEBI" id="CHEBI:138482"/>
        <dbReference type="EC" id="2.3.2.30"/>
    </reaction>
    <physiologicalReaction direction="left-to-right" evidence="10">
        <dbReference type="Rhea" id="RHEA:20634"/>
    </physiologicalReaction>
</comment>
<evidence type="ECO:0000256" key="8">
    <source>
        <dbReference type="ARBA" id="ARBA00039866"/>
    </source>
</evidence>
<dbReference type="PANTHER" id="PTHR37323">
    <property type="entry name" value="GCN5-RELATED N-ACETYLTRANSFERASE"/>
    <property type="match status" value="1"/>
</dbReference>
<evidence type="ECO:0000256" key="1">
    <source>
        <dbReference type="ARBA" id="ARBA00005189"/>
    </source>
</evidence>
<gene>
    <name evidence="12" type="ORF">ORQ98_23280</name>
</gene>
<dbReference type="InterPro" id="IPR002123">
    <property type="entry name" value="Plipid/glycerol_acylTrfase"/>
</dbReference>
<evidence type="ECO:0000256" key="3">
    <source>
        <dbReference type="ARBA" id="ARBA00022679"/>
    </source>
</evidence>
<comment type="similarity">
    <text evidence="6">Belongs to the acetyltransferase family. OlsB subfamily.</text>
</comment>
<dbReference type="SUPFAM" id="SSF55729">
    <property type="entry name" value="Acyl-CoA N-acyltransferases (Nat)"/>
    <property type="match status" value="1"/>
</dbReference>
<comment type="function">
    <text evidence="9">Catalyzes the first step in the biosynthesis of ornithine lipids, which are phosphorus-free membrane lipids. Catalyzes the 3-hydroxyacyl-acyl carrier protein-dependent acylation of ornithine to form lyso-ornithine lipid (LOL).</text>
</comment>
<keyword evidence="4" id="KW-0443">Lipid metabolism</keyword>